<dbReference type="SMART" id="SM00192">
    <property type="entry name" value="LDLa"/>
    <property type="match status" value="1"/>
</dbReference>
<evidence type="ECO:0000256" key="8">
    <source>
        <dbReference type="ARBA" id="ARBA00023193"/>
    </source>
</evidence>
<dbReference type="PROSITE" id="PS50068">
    <property type="entry name" value="LDLRA_2"/>
    <property type="match status" value="1"/>
</dbReference>
<dbReference type="Gene3D" id="1.10.510.10">
    <property type="entry name" value="Transferase(Phosphotransferase) domain 1"/>
    <property type="match status" value="1"/>
</dbReference>
<organism evidence="16 17">
    <name type="scientific">Folsomia candida</name>
    <name type="common">Springtail</name>
    <dbReference type="NCBI Taxonomy" id="158441"/>
    <lineage>
        <taxon>Eukaryota</taxon>
        <taxon>Metazoa</taxon>
        <taxon>Ecdysozoa</taxon>
        <taxon>Arthropoda</taxon>
        <taxon>Hexapoda</taxon>
        <taxon>Collembola</taxon>
        <taxon>Entomobryomorpha</taxon>
        <taxon>Isotomoidea</taxon>
        <taxon>Isotomidae</taxon>
        <taxon>Proisotominae</taxon>
        <taxon>Folsomia</taxon>
    </lineage>
</organism>
<dbReference type="SUPFAM" id="SSF57424">
    <property type="entry name" value="LDL receptor-like module"/>
    <property type="match status" value="1"/>
</dbReference>
<dbReference type="AlphaFoldDB" id="A0A226D2B9"/>
<dbReference type="Pfam" id="PF00057">
    <property type="entry name" value="Ldl_recept_a"/>
    <property type="match status" value="1"/>
</dbReference>
<dbReference type="InterPro" id="IPR008271">
    <property type="entry name" value="Ser/Thr_kinase_AS"/>
</dbReference>
<dbReference type="InterPro" id="IPR011009">
    <property type="entry name" value="Kinase-like_dom_sf"/>
</dbReference>
<keyword evidence="17" id="KW-1185">Reference proteome</keyword>
<dbReference type="PROSITE" id="PS00108">
    <property type="entry name" value="PROTEIN_KINASE_ST"/>
    <property type="match status" value="1"/>
</dbReference>
<dbReference type="STRING" id="158441.A0A226D2B9"/>
<dbReference type="GO" id="GO:0005634">
    <property type="term" value="C:nucleus"/>
    <property type="evidence" value="ECO:0007669"/>
    <property type="project" value="TreeGrafter"/>
</dbReference>
<keyword evidence="6 13" id="KW-0067">ATP-binding</keyword>
<comment type="similarity">
    <text evidence="9">Belongs to the protein kinase superfamily. Ser/Thr protein kinase family. GCN2 subfamily.</text>
</comment>
<dbReference type="SMART" id="SM00220">
    <property type="entry name" value="S_TKc"/>
    <property type="match status" value="1"/>
</dbReference>
<dbReference type="Gene3D" id="4.10.400.10">
    <property type="entry name" value="Low-density Lipoprotein Receptor"/>
    <property type="match status" value="1"/>
</dbReference>
<proteinExistence type="inferred from homology"/>
<keyword evidence="3" id="KW-0808">Transferase</keyword>
<sequence length="605" mass="67202">MRVHFTLYEDKFFDCDTEGGSSGACETFIIQKCSNLYFYEDRVSSINTFENCIIIWENLNCEGDWTEVGPETWHHDNLSSLKMSDGIRTWDDRMSSVSICENNCVSSGFVCSDKKCIKSGAICDGENDCGDGADESNCTSKTIYPQTREEIPEIVISPSKLTTEKEQISATPEISTIPSTNCSTNGTYCERDGKCIPISNISNCALTDVKNNGEKLDPGSLYLTTGSVLTLVLIAIVVFIMIGICMAVYLIRKKKRNNRSIKSPSVNLYSIFLLHAQTVVDIPLQPIPAVVQHLLPPPHPIIHLTPPWQSNPSLTCISLLGEGFFGKVYQVEDQAAIVPPTRYAIKCVDMAKTLRSCSGPSNTSSATSSTTFPGTISLQNSMNLLLNEMQIMDQLSSDHVVRYYGCWAEAEDCSQLVLTKSRLEEYIHELIEDSNNSATSTQNSPLSHIFIRMELCHSTLKHYLQAYPEQGGDEISIVQQVATGLLYVHSKGYIHRDIKPGNIFFKVESSSGKLTWKIGDFGLAVMSRDEGNVGAAGTYLYQSPEMRERLRYTDKTDLYSLGGKFKKVVKIVDQLLIADPESRICSDKLCNLLKCFNANDTFKSV</sequence>
<dbReference type="Pfam" id="PF00069">
    <property type="entry name" value="Pkinase"/>
    <property type="match status" value="1"/>
</dbReference>
<dbReference type="PANTHER" id="PTHR11042:SF160">
    <property type="entry name" value="EUKARYOTIC TRANSLATION INITIATION FACTOR 2-ALPHA KINASE 1"/>
    <property type="match status" value="1"/>
</dbReference>
<dbReference type="PROSITE" id="PS50011">
    <property type="entry name" value="PROTEIN_KINASE_DOM"/>
    <property type="match status" value="1"/>
</dbReference>
<feature type="domain" description="Protein kinase" evidence="15">
    <location>
        <begin position="314"/>
        <end position="605"/>
    </location>
</feature>
<dbReference type="Gene3D" id="3.30.200.20">
    <property type="entry name" value="Phosphorylase Kinase, domain 1"/>
    <property type="match status" value="1"/>
</dbReference>
<keyword evidence="7 12" id="KW-1015">Disulfide bond</keyword>
<comment type="caution">
    <text evidence="16">The sequence shown here is derived from an EMBL/GenBank/DDBJ whole genome shotgun (WGS) entry which is preliminary data.</text>
</comment>
<evidence type="ECO:0000256" key="14">
    <source>
        <dbReference type="SAM" id="Phobius"/>
    </source>
</evidence>
<keyword evidence="2" id="KW-0723">Serine/threonine-protein kinase</keyword>
<dbReference type="PANTHER" id="PTHR11042">
    <property type="entry name" value="EUKARYOTIC TRANSLATION INITIATION FACTOR 2-ALPHA KINASE EIF2-ALPHA KINASE -RELATED"/>
    <property type="match status" value="1"/>
</dbReference>
<feature type="disulfide bond" evidence="12">
    <location>
        <begin position="104"/>
        <end position="116"/>
    </location>
</feature>
<dbReference type="InterPro" id="IPR000719">
    <property type="entry name" value="Prot_kinase_dom"/>
</dbReference>
<dbReference type="EC" id="2.7.11.1" evidence="1"/>
<feature type="disulfide bond" evidence="12">
    <location>
        <begin position="123"/>
        <end position="138"/>
    </location>
</feature>
<evidence type="ECO:0000313" key="17">
    <source>
        <dbReference type="Proteomes" id="UP000198287"/>
    </source>
</evidence>
<name>A0A226D2B9_FOLCA</name>
<comment type="catalytic activity">
    <reaction evidence="11">
        <text>L-seryl-[protein] + ATP = O-phospho-L-seryl-[protein] + ADP + H(+)</text>
        <dbReference type="Rhea" id="RHEA:17989"/>
        <dbReference type="Rhea" id="RHEA-COMP:9863"/>
        <dbReference type="Rhea" id="RHEA-COMP:11604"/>
        <dbReference type="ChEBI" id="CHEBI:15378"/>
        <dbReference type="ChEBI" id="CHEBI:29999"/>
        <dbReference type="ChEBI" id="CHEBI:30616"/>
        <dbReference type="ChEBI" id="CHEBI:83421"/>
        <dbReference type="ChEBI" id="CHEBI:456216"/>
        <dbReference type="EC" id="2.7.11.1"/>
    </reaction>
    <physiologicalReaction direction="left-to-right" evidence="11">
        <dbReference type="Rhea" id="RHEA:17990"/>
    </physiologicalReaction>
</comment>
<dbReference type="SUPFAM" id="SSF56112">
    <property type="entry name" value="Protein kinase-like (PK-like)"/>
    <property type="match status" value="1"/>
</dbReference>
<evidence type="ECO:0000256" key="13">
    <source>
        <dbReference type="PROSITE-ProRule" id="PRU10141"/>
    </source>
</evidence>
<evidence type="ECO:0000256" key="9">
    <source>
        <dbReference type="ARBA" id="ARBA00037982"/>
    </source>
</evidence>
<dbReference type="PROSITE" id="PS00107">
    <property type="entry name" value="PROTEIN_KINASE_ATP"/>
    <property type="match status" value="1"/>
</dbReference>
<dbReference type="CDD" id="cd00180">
    <property type="entry name" value="PKc"/>
    <property type="match status" value="1"/>
</dbReference>
<dbReference type="InterPro" id="IPR002172">
    <property type="entry name" value="LDrepeatLR_classA_rpt"/>
</dbReference>
<evidence type="ECO:0000256" key="4">
    <source>
        <dbReference type="ARBA" id="ARBA00022741"/>
    </source>
</evidence>
<feature type="binding site" evidence="13">
    <location>
        <position position="346"/>
    </location>
    <ligand>
        <name>ATP</name>
        <dbReference type="ChEBI" id="CHEBI:30616"/>
    </ligand>
</feature>
<evidence type="ECO:0000259" key="15">
    <source>
        <dbReference type="PROSITE" id="PS50011"/>
    </source>
</evidence>
<gene>
    <name evidence="16" type="ORF">Fcan01_25596</name>
</gene>
<feature type="disulfide bond" evidence="12">
    <location>
        <begin position="111"/>
        <end position="129"/>
    </location>
</feature>
<evidence type="ECO:0000256" key="12">
    <source>
        <dbReference type="PROSITE-ProRule" id="PRU00124"/>
    </source>
</evidence>
<dbReference type="GO" id="GO:0004694">
    <property type="term" value="F:eukaryotic translation initiation factor 2alpha kinase activity"/>
    <property type="evidence" value="ECO:0007669"/>
    <property type="project" value="TreeGrafter"/>
</dbReference>
<evidence type="ECO:0000256" key="2">
    <source>
        <dbReference type="ARBA" id="ARBA00022527"/>
    </source>
</evidence>
<comment type="catalytic activity">
    <reaction evidence="10">
        <text>L-threonyl-[protein] + ATP = O-phospho-L-threonyl-[protein] + ADP + H(+)</text>
        <dbReference type="Rhea" id="RHEA:46608"/>
        <dbReference type="Rhea" id="RHEA-COMP:11060"/>
        <dbReference type="Rhea" id="RHEA-COMP:11605"/>
        <dbReference type="ChEBI" id="CHEBI:15378"/>
        <dbReference type="ChEBI" id="CHEBI:30013"/>
        <dbReference type="ChEBI" id="CHEBI:30616"/>
        <dbReference type="ChEBI" id="CHEBI:61977"/>
        <dbReference type="ChEBI" id="CHEBI:456216"/>
        <dbReference type="EC" id="2.7.11.1"/>
    </reaction>
    <physiologicalReaction direction="left-to-right" evidence="10">
        <dbReference type="Rhea" id="RHEA:46609"/>
    </physiologicalReaction>
</comment>
<dbReference type="InterPro" id="IPR050339">
    <property type="entry name" value="CC_SR_Kinase"/>
</dbReference>
<feature type="transmembrane region" description="Helical" evidence="14">
    <location>
        <begin position="228"/>
        <end position="251"/>
    </location>
</feature>
<evidence type="ECO:0000256" key="1">
    <source>
        <dbReference type="ARBA" id="ARBA00012513"/>
    </source>
</evidence>
<reference evidence="16 17" key="1">
    <citation type="submission" date="2015-12" db="EMBL/GenBank/DDBJ databases">
        <title>The genome of Folsomia candida.</title>
        <authorList>
            <person name="Faddeeva A."/>
            <person name="Derks M.F."/>
            <person name="Anvar Y."/>
            <person name="Smit S."/>
            <person name="Van Straalen N."/>
            <person name="Roelofs D."/>
        </authorList>
    </citation>
    <scope>NUCLEOTIDE SEQUENCE [LARGE SCALE GENOMIC DNA]</scope>
    <source>
        <strain evidence="16 17">VU population</strain>
        <tissue evidence="16">Whole body</tissue>
    </source>
</reference>
<dbReference type="InterPro" id="IPR023415">
    <property type="entry name" value="LDLR_class-A_CS"/>
</dbReference>
<evidence type="ECO:0000313" key="16">
    <source>
        <dbReference type="EMBL" id="OXA39732.1"/>
    </source>
</evidence>
<accession>A0A226D2B9</accession>
<keyword evidence="14" id="KW-0812">Transmembrane</keyword>
<protein>
    <recommendedName>
        <fullName evidence="1">non-specific serine/threonine protein kinase</fullName>
        <ecNumber evidence="1">2.7.11.1</ecNumber>
    </recommendedName>
</protein>
<evidence type="ECO:0000256" key="6">
    <source>
        <dbReference type="ARBA" id="ARBA00022840"/>
    </source>
</evidence>
<keyword evidence="14" id="KW-0472">Membrane</keyword>
<dbReference type="EMBL" id="LNIX01000037">
    <property type="protein sequence ID" value="OXA39732.1"/>
    <property type="molecule type" value="Genomic_DNA"/>
</dbReference>
<dbReference type="GO" id="GO:0017148">
    <property type="term" value="P:negative regulation of translation"/>
    <property type="evidence" value="ECO:0007669"/>
    <property type="project" value="UniProtKB-KW"/>
</dbReference>
<dbReference type="GO" id="GO:0005524">
    <property type="term" value="F:ATP binding"/>
    <property type="evidence" value="ECO:0007669"/>
    <property type="project" value="UniProtKB-UniRule"/>
</dbReference>
<dbReference type="InterPro" id="IPR036055">
    <property type="entry name" value="LDL_receptor-like_sf"/>
</dbReference>
<keyword evidence="5 16" id="KW-0418">Kinase</keyword>
<evidence type="ECO:0000256" key="10">
    <source>
        <dbReference type="ARBA" id="ARBA00048659"/>
    </source>
</evidence>
<dbReference type="InterPro" id="IPR017441">
    <property type="entry name" value="Protein_kinase_ATP_BS"/>
</dbReference>
<dbReference type="Gene3D" id="2.60.20.10">
    <property type="entry name" value="Crystallins"/>
    <property type="match status" value="1"/>
</dbReference>
<keyword evidence="8" id="KW-0652">Protein synthesis inhibitor</keyword>
<keyword evidence="4 13" id="KW-0547">Nucleotide-binding</keyword>
<dbReference type="GO" id="GO:0005737">
    <property type="term" value="C:cytoplasm"/>
    <property type="evidence" value="ECO:0007669"/>
    <property type="project" value="TreeGrafter"/>
</dbReference>
<evidence type="ECO:0000256" key="7">
    <source>
        <dbReference type="ARBA" id="ARBA00023157"/>
    </source>
</evidence>
<dbReference type="CDD" id="cd00112">
    <property type="entry name" value="LDLa"/>
    <property type="match status" value="1"/>
</dbReference>
<evidence type="ECO:0000256" key="5">
    <source>
        <dbReference type="ARBA" id="ARBA00022777"/>
    </source>
</evidence>
<keyword evidence="14" id="KW-1133">Transmembrane helix</keyword>
<dbReference type="OrthoDB" id="9973045at2759"/>
<evidence type="ECO:0000256" key="11">
    <source>
        <dbReference type="ARBA" id="ARBA00048977"/>
    </source>
</evidence>
<dbReference type="Proteomes" id="UP000198287">
    <property type="component" value="Unassembled WGS sequence"/>
</dbReference>
<evidence type="ECO:0000256" key="3">
    <source>
        <dbReference type="ARBA" id="ARBA00022679"/>
    </source>
</evidence>
<dbReference type="PROSITE" id="PS01209">
    <property type="entry name" value="LDLRA_1"/>
    <property type="match status" value="1"/>
</dbReference>